<dbReference type="EMBL" id="VDLX02000003">
    <property type="protein sequence ID" value="KAB8195690.1"/>
    <property type="molecule type" value="Genomic_DNA"/>
</dbReference>
<protein>
    <submittedName>
        <fullName evidence="1">Uncharacterized protein</fullName>
    </submittedName>
</protein>
<keyword evidence="2" id="KW-1185">Reference proteome</keyword>
<organism evidence="1 2">
    <name type="scientific">Nonomuraea phyllanthi</name>
    <dbReference type="NCBI Taxonomy" id="2219224"/>
    <lineage>
        <taxon>Bacteria</taxon>
        <taxon>Bacillati</taxon>
        <taxon>Actinomycetota</taxon>
        <taxon>Actinomycetes</taxon>
        <taxon>Streptosporangiales</taxon>
        <taxon>Streptosporangiaceae</taxon>
        <taxon>Nonomuraea</taxon>
    </lineage>
</organism>
<proteinExistence type="predicted"/>
<dbReference type="OrthoDB" id="4460129at2"/>
<gene>
    <name evidence="1" type="ORF">FH608_009220</name>
</gene>
<sequence length="214" mass="23063">MTVTAADYAWFHDRFPGLWEAYCLTLIQGLRPQDVVTRLHARTEDFQPMPFGDMESAAYSGPGPYGGWPGYFLGAAALADWCLVVEPGGAMGVNQDLIRPLSQGTRLVSHSNNNANATGYFYWLEDGEIRLGFEPLFPTMRFGSDPDGSVMAMRRAGFDLGDGDRFGTAASEAARAGTAFALAEHLTGVKLTAHLLETSVYLCAVAPGTRSSSP</sequence>
<dbReference type="RefSeq" id="WP_139630007.1">
    <property type="nucleotide sequence ID" value="NZ_VDLX02000003.1"/>
</dbReference>
<dbReference type="Proteomes" id="UP000312512">
    <property type="component" value="Unassembled WGS sequence"/>
</dbReference>
<evidence type="ECO:0000313" key="2">
    <source>
        <dbReference type="Proteomes" id="UP000312512"/>
    </source>
</evidence>
<dbReference type="AlphaFoldDB" id="A0A5C4WRR5"/>
<comment type="caution">
    <text evidence="1">The sequence shown here is derived from an EMBL/GenBank/DDBJ whole genome shotgun (WGS) entry which is preliminary data.</text>
</comment>
<dbReference type="InterPro" id="IPR045592">
    <property type="entry name" value="DUF6461"/>
</dbReference>
<evidence type="ECO:0000313" key="1">
    <source>
        <dbReference type="EMBL" id="KAB8195690.1"/>
    </source>
</evidence>
<dbReference type="Pfam" id="PF20062">
    <property type="entry name" value="DUF6461"/>
    <property type="match status" value="1"/>
</dbReference>
<accession>A0A5C4WRR5</accession>
<reference evidence="1 2" key="1">
    <citation type="submission" date="2019-10" db="EMBL/GenBank/DDBJ databases">
        <title>Nonomuraea sp. nov., isolated from Phyllanthus amarus.</title>
        <authorList>
            <person name="Klykleung N."/>
            <person name="Tanasupawat S."/>
        </authorList>
    </citation>
    <scope>NUCLEOTIDE SEQUENCE [LARGE SCALE GENOMIC DNA]</scope>
    <source>
        <strain evidence="1 2">PA1-10</strain>
    </source>
</reference>
<name>A0A5C4WRR5_9ACTN</name>